<feature type="region of interest" description="Disordered" evidence="1">
    <location>
        <begin position="1455"/>
        <end position="1546"/>
    </location>
</feature>
<feature type="compositionally biased region" description="Low complexity" evidence="1">
    <location>
        <begin position="274"/>
        <end position="299"/>
    </location>
</feature>
<feature type="region of interest" description="Disordered" evidence="1">
    <location>
        <begin position="266"/>
        <end position="299"/>
    </location>
</feature>
<organism evidence="2 3">
    <name type="scientific">Sporothrix stenoceras</name>
    <dbReference type="NCBI Taxonomy" id="5173"/>
    <lineage>
        <taxon>Eukaryota</taxon>
        <taxon>Fungi</taxon>
        <taxon>Dikarya</taxon>
        <taxon>Ascomycota</taxon>
        <taxon>Pezizomycotina</taxon>
        <taxon>Sordariomycetes</taxon>
        <taxon>Sordariomycetidae</taxon>
        <taxon>Ophiostomatales</taxon>
        <taxon>Ophiostomataceae</taxon>
        <taxon>Sporothrix</taxon>
    </lineage>
</organism>
<comment type="caution">
    <text evidence="2">The sequence shown here is derived from an EMBL/GenBank/DDBJ whole genome shotgun (WGS) entry which is preliminary data.</text>
</comment>
<evidence type="ECO:0008006" key="4">
    <source>
        <dbReference type="Google" id="ProtNLM"/>
    </source>
</evidence>
<feature type="compositionally biased region" description="Basic and acidic residues" evidence="1">
    <location>
        <begin position="792"/>
        <end position="801"/>
    </location>
</feature>
<evidence type="ECO:0000313" key="2">
    <source>
        <dbReference type="EMBL" id="KAL1894518.1"/>
    </source>
</evidence>
<proteinExistence type="predicted"/>
<feature type="compositionally biased region" description="Polar residues" evidence="1">
    <location>
        <begin position="1156"/>
        <end position="1185"/>
    </location>
</feature>
<accession>A0ABR3Z1N9</accession>
<dbReference type="PANTHER" id="PTHR14596">
    <property type="entry name" value="ZINC FINGER PROTEIN"/>
    <property type="match status" value="1"/>
</dbReference>
<name>A0ABR3Z1N9_9PEZI</name>
<feature type="compositionally biased region" description="Basic and acidic residues" evidence="1">
    <location>
        <begin position="1191"/>
        <end position="1201"/>
    </location>
</feature>
<evidence type="ECO:0000313" key="3">
    <source>
        <dbReference type="Proteomes" id="UP001583186"/>
    </source>
</evidence>
<reference evidence="2 3" key="1">
    <citation type="journal article" date="2024" name="IMA Fungus">
        <title>IMA Genome - F19 : A genome assembly and annotation guide to empower mycologists, including annotated draft genome sequences of Ceratocystis pirilliformis, Diaporthe australafricana, Fusarium ophioides, Paecilomyces lecythidis, and Sporothrix stenoceras.</title>
        <authorList>
            <person name="Aylward J."/>
            <person name="Wilson A.M."/>
            <person name="Visagie C.M."/>
            <person name="Spraker J."/>
            <person name="Barnes I."/>
            <person name="Buitendag C."/>
            <person name="Ceriani C."/>
            <person name="Del Mar Angel L."/>
            <person name="du Plessis D."/>
            <person name="Fuchs T."/>
            <person name="Gasser K."/>
            <person name="Kramer D."/>
            <person name="Li W."/>
            <person name="Munsamy K."/>
            <person name="Piso A."/>
            <person name="Price J.L."/>
            <person name="Sonnekus B."/>
            <person name="Thomas C."/>
            <person name="van der Nest A."/>
            <person name="van Dijk A."/>
            <person name="van Heerden A."/>
            <person name="van Vuuren N."/>
            <person name="Yilmaz N."/>
            <person name="Duong T.A."/>
            <person name="van der Merwe N.A."/>
            <person name="Wingfield M.J."/>
            <person name="Wingfield B.D."/>
        </authorList>
    </citation>
    <scope>NUCLEOTIDE SEQUENCE [LARGE SCALE GENOMIC DNA]</scope>
    <source>
        <strain evidence="2 3">CMW 5346</strain>
    </source>
</reference>
<feature type="compositionally biased region" description="Low complexity" evidence="1">
    <location>
        <begin position="1514"/>
        <end position="1527"/>
    </location>
</feature>
<dbReference type="PANTHER" id="PTHR14596:SF72">
    <property type="entry name" value="ZINC FINGER PROTEIN MSN2-RELATED"/>
    <property type="match status" value="1"/>
</dbReference>
<dbReference type="Proteomes" id="UP001583186">
    <property type="component" value="Unassembled WGS sequence"/>
</dbReference>
<feature type="region of interest" description="Disordered" evidence="1">
    <location>
        <begin position="770"/>
        <end position="801"/>
    </location>
</feature>
<feature type="region of interest" description="Disordered" evidence="1">
    <location>
        <begin position="563"/>
        <end position="610"/>
    </location>
</feature>
<dbReference type="EMBL" id="JAWCUI010000032">
    <property type="protein sequence ID" value="KAL1894518.1"/>
    <property type="molecule type" value="Genomic_DNA"/>
</dbReference>
<feature type="compositionally biased region" description="Polar residues" evidence="1">
    <location>
        <begin position="571"/>
        <end position="602"/>
    </location>
</feature>
<feature type="compositionally biased region" description="Low complexity" evidence="1">
    <location>
        <begin position="1476"/>
        <end position="1491"/>
    </location>
</feature>
<feature type="region of interest" description="Disordered" evidence="1">
    <location>
        <begin position="358"/>
        <end position="426"/>
    </location>
</feature>
<keyword evidence="3" id="KW-1185">Reference proteome</keyword>
<feature type="compositionally biased region" description="Low complexity" evidence="1">
    <location>
        <begin position="1138"/>
        <end position="1155"/>
    </location>
</feature>
<evidence type="ECO:0000256" key="1">
    <source>
        <dbReference type="SAM" id="MobiDB-lite"/>
    </source>
</evidence>
<protein>
    <recommendedName>
        <fullName evidence="4">Gastric mucin</fullName>
    </recommendedName>
</protein>
<feature type="region of interest" description="Disordered" evidence="1">
    <location>
        <begin position="1138"/>
        <end position="1251"/>
    </location>
</feature>
<sequence length="1546" mass="163005">MSQDGSLYSGSLVALEGLPEAALETQLRLLPGSSQILVLPSLQQYLDKDDELADPVAPSSSAPSATISSSLSKSALSTSVSPSGSRPLTTTAPFDARRYIRSIHNAAAARRAVALEFLQDKEASTTRTPPKKFVFLNGGTATSHALCIEAIRQHETAANGNLEQAALLFDQLTAHGVTGLDTTATSPAAAETSRLDDIAVDDDDDDVDGEHDPITKAMRAADALDRKTEGLQPSTHILDLTITKKPRPRSLSLPIHGDLLDLWDAGRRPSQMPTANTNNAAQNDNDNNNNNNNNNDDASTINNRSFYWVPPSMAAGASGSEIYDVNNFSFITPASPTRGGSPTSTIFPVSMRLDAIASQQQRKQQKKTPSTSPARQFVSYRSATTGETMRTVVLGPAPRGRTARRRPSHVDMVNNNDADGEEDDADDDKTFYLHRHQPQQRRARSLERKPSIGAGSLSGFSGFSGISSISGFSGFSGSSSGNGLGMNMNFFLSTSSREPSSTRPRRTSNVSDDVASMSTSVFGTKPSLSSSASSRIMFGGTNIPDVPLLPAADALEKMTLSKKKKAKSKQDVTTTVSASAPQKKTQLQLKTGASTTNISSNVDHGPGTEPVALNNDGIPVAFEAVLPLVEDLVIRFDDDGANVSSPALELAIQRCRELDGAQIITHQAPAINETVLSCQASNGKLSSFDQKTISSVLPETPKSSSHGHSSSSSTASASLLLGATTAAASAAPAASTFSTDDYDPFAPHEYNAGSKLPLSIAVPISVQPQTAPSIKTPQPLTPAHTPPPQQRPNEDDGLHDGSRFHVLSTAKYQTALALQNGIRSILDALFTDDQEDAEQKTVLDPLTTDSPTSFLFSCLPGMEGSNLWAPLLSGNRAGSKEDGKTATETPATDMVLAIGSQRGVPSSLLTKVTGQLDALSSQPATGIGRGGRLDIRYLIANAMQTLAAQQVCKYGKSTGTDVLATLVIAQLDLYLRTYPSSSLPVSSMRLVLLDYPMELLPVVLAIQQLAGRDMVQVASIIAVEDSKYRTESRRPGFQMLQQPLLSPKHKFSLPPVIGVAQNQSSFKRANFLLTSAANETDVEAFVASVRKIMLSSTKLVPSRATSPAEVAFQNGMIPLTLVAQQKSDMGRYSVLSTATTAAGGPGTGISSSSSSRNSKVRTPSRTDNLMQSPTLPSPLIGNTPSPKRRGSSSEKDRKRSTAENGNKTASRPPPLPLPVNTKKSVSSKVSTAPSISAVRPPKSPALSTLSLQSQQSQASSFQSFQSQADSWRTTAKTPSYITQATGLAPAPVVLPSGRLVAKTIQVNGPTVVRRAKEQTAVVLKPGSISGPVILNNLVAASTLSSSSIRSDNDNLSNWDAGLDVSEDGNYTYDDPPFGTSTSNGNGDAKGAAINTNAVPSNANGGSTGSVAFGGYNDDDYDYSDDDDDFENDLDMRRLMPLFMRDRAALLAAKEAAGSRGVRPPPIRSKSGQITGASTRAASASAAIPSSAQGPPQVMDNMTGGGLRGLRGKASLSSIHSQHSHGSSLTTKNGNEGKKALKWLGLA</sequence>
<gene>
    <name evidence="2" type="ORF">Sste5346_005753</name>
</gene>
<feature type="region of interest" description="Disordered" evidence="1">
    <location>
        <begin position="494"/>
        <end position="513"/>
    </location>
</feature>
<feature type="compositionally biased region" description="Polar residues" evidence="1">
    <location>
        <begin position="358"/>
        <end position="388"/>
    </location>
</feature>